<feature type="domain" description="HTH araC/xylS-type" evidence="4">
    <location>
        <begin position="299"/>
        <end position="399"/>
    </location>
</feature>
<sequence length="424" mass="47637">MAEWNPQCTNAYCFRVPMRRHRHAVMDRTRRGQSRLSPVFPNGCGLPNAGAACTWVYLSSNWGEREYASAVMPSPGETLLPEETRTKPAGEDLVPRDFFSSTDYGQWREAMSQLYVPTLDQGAGDPFRVEVDSFMLGIGTLGRCMSVRQAFARSRTQIGRDGIDNYMVQIFRRGRCHARAPGGDITLDAGDICIFDNAEPLDTVNEDFDLMALAVPRNRLAPLLHDPDGLHYRRVRRDMPLARLFRSHVTEVYRMAPAMQAQDGPRVFSALVHFLAAVINGGSDLTCDQKALLRHSLMQDVRQHIDDNLESDKLTVEDIAARFGVSRTRLYAHFEPHGGVAAFVRQRRLAAAYHKLTDPLAPQPNINIIATAVGFQSESAFIRAFRRQYGMTPGEARRQRHAAAAPVTTSPATKYVWSEWFTRP</sequence>
<dbReference type="InterPro" id="IPR018060">
    <property type="entry name" value="HTH_AraC"/>
</dbReference>
<evidence type="ECO:0000313" key="5">
    <source>
        <dbReference type="EMBL" id="QQM29953.1"/>
    </source>
</evidence>
<dbReference type="Pfam" id="PF12833">
    <property type="entry name" value="HTH_18"/>
    <property type="match status" value="1"/>
</dbReference>
<name>A0A7T7HIX1_9HYPH</name>
<dbReference type="PROSITE" id="PS01124">
    <property type="entry name" value="HTH_ARAC_FAMILY_2"/>
    <property type="match status" value="1"/>
</dbReference>
<dbReference type="PANTHER" id="PTHR46796:SF6">
    <property type="entry name" value="ARAC SUBFAMILY"/>
    <property type="match status" value="1"/>
</dbReference>
<accession>A0A7T7HIX1</accession>
<evidence type="ECO:0000256" key="2">
    <source>
        <dbReference type="ARBA" id="ARBA00023125"/>
    </source>
</evidence>
<evidence type="ECO:0000313" key="6">
    <source>
        <dbReference type="Proteomes" id="UP000596083"/>
    </source>
</evidence>
<dbReference type="EMBL" id="CP066786">
    <property type="protein sequence ID" value="QQM29953.1"/>
    <property type="molecule type" value="Genomic_DNA"/>
</dbReference>
<dbReference type="PANTHER" id="PTHR46796">
    <property type="entry name" value="HTH-TYPE TRANSCRIPTIONAL ACTIVATOR RHAS-RELATED"/>
    <property type="match status" value="1"/>
</dbReference>
<dbReference type="RefSeq" id="WP_200335007.1">
    <property type="nucleotide sequence ID" value="NZ_CP066786.1"/>
</dbReference>
<dbReference type="PRINTS" id="PR00032">
    <property type="entry name" value="HTHARAC"/>
</dbReference>
<dbReference type="InterPro" id="IPR050204">
    <property type="entry name" value="AraC_XylS_family_regulators"/>
</dbReference>
<evidence type="ECO:0000256" key="3">
    <source>
        <dbReference type="ARBA" id="ARBA00023163"/>
    </source>
</evidence>
<dbReference type="GO" id="GO:0003700">
    <property type="term" value="F:DNA-binding transcription factor activity"/>
    <property type="evidence" value="ECO:0007669"/>
    <property type="project" value="InterPro"/>
</dbReference>
<dbReference type="InterPro" id="IPR020449">
    <property type="entry name" value="Tscrpt_reg_AraC-type_HTH"/>
</dbReference>
<evidence type="ECO:0000259" key="4">
    <source>
        <dbReference type="PROSITE" id="PS01124"/>
    </source>
</evidence>
<dbReference type="SUPFAM" id="SSF46689">
    <property type="entry name" value="Homeodomain-like"/>
    <property type="match status" value="2"/>
</dbReference>
<dbReference type="Gene3D" id="1.10.10.60">
    <property type="entry name" value="Homeodomain-like"/>
    <property type="match status" value="1"/>
</dbReference>
<keyword evidence="3" id="KW-0804">Transcription</keyword>
<dbReference type="AlphaFoldDB" id="A0A7T7HIX1"/>
<dbReference type="Pfam" id="PF14525">
    <property type="entry name" value="AraC_binding_2"/>
    <property type="match status" value="1"/>
</dbReference>
<keyword evidence="1" id="KW-0805">Transcription regulation</keyword>
<dbReference type="KEGG" id="mlut:JET14_16930"/>
<proteinExistence type="predicted"/>
<keyword evidence="2" id="KW-0238">DNA-binding</keyword>
<dbReference type="GO" id="GO:0043565">
    <property type="term" value="F:sequence-specific DNA binding"/>
    <property type="evidence" value="ECO:0007669"/>
    <property type="project" value="InterPro"/>
</dbReference>
<reference evidence="5 6" key="1">
    <citation type="submission" date="2020-12" db="EMBL/GenBank/DDBJ databases">
        <authorList>
            <person name="Zheng R.K."/>
            <person name="Sun C.M."/>
        </authorList>
    </citation>
    <scope>NUCLEOTIDE SEQUENCE [LARGE SCALE GENOMIC DNA]</scope>
    <source>
        <strain evidence="5 6">ZRK001</strain>
    </source>
</reference>
<gene>
    <name evidence="5" type="ORF">JET14_16930</name>
</gene>
<dbReference type="Proteomes" id="UP000596083">
    <property type="component" value="Chromosome"/>
</dbReference>
<evidence type="ECO:0000256" key="1">
    <source>
        <dbReference type="ARBA" id="ARBA00023015"/>
    </source>
</evidence>
<dbReference type="InterPro" id="IPR009057">
    <property type="entry name" value="Homeodomain-like_sf"/>
</dbReference>
<protein>
    <submittedName>
        <fullName evidence="5">Helix-turn-helix domain-containing protein</fullName>
    </submittedName>
</protein>
<dbReference type="SMART" id="SM00342">
    <property type="entry name" value="HTH_ARAC"/>
    <property type="match status" value="1"/>
</dbReference>
<organism evidence="5 6">
    <name type="scientific">Martelella lutilitoris</name>
    <dbReference type="NCBI Taxonomy" id="2583532"/>
    <lineage>
        <taxon>Bacteria</taxon>
        <taxon>Pseudomonadati</taxon>
        <taxon>Pseudomonadota</taxon>
        <taxon>Alphaproteobacteria</taxon>
        <taxon>Hyphomicrobiales</taxon>
        <taxon>Aurantimonadaceae</taxon>
        <taxon>Martelella</taxon>
    </lineage>
</organism>
<dbReference type="InterPro" id="IPR035418">
    <property type="entry name" value="AraC-bd_2"/>
</dbReference>